<dbReference type="PROSITE" id="PS50893">
    <property type="entry name" value="ABC_TRANSPORTER_2"/>
    <property type="match status" value="1"/>
</dbReference>
<reference evidence="14 15" key="1">
    <citation type="submission" date="2016-12" db="EMBL/GenBank/DDBJ databases">
        <title>Diversity of luminous bacteria.</title>
        <authorList>
            <person name="Yoshizawa S."/>
            <person name="Kogure K."/>
        </authorList>
    </citation>
    <scope>NUCLEOTIDE SEQUENCE [LARGE SCALE GENOMIC DNA]</scope>
    <source>
        <strain evidence="14 15">LC2-408</strain>
    </source>
</reference>
<dbReference type="InterPro" id="IPR017871">
    <property type="entry name" value="ABC_transporter-like_CS"/>
</dbReference>
<proteinExistence type="predicted"/>
<evidence type="ECO:0000256" key="3">
    <source>
        <dbReference type="ARBA" id="ARBA00022475"/>
    </source>
</evidence>
<dbReference type="Gene3D" id="1.20.1560.10">
    <property type="entry name" value="ABC transporter type 1, transmembrane domain"/>
    <property type="match status" value="1"/>
</dbReference>
<dbReference type="Proteomes" id="UP000238707">
    <property type="component" value="Unassembled WGS sequence"/>
</dbReference>
<feature type="transmembrane region" description="Helical" evidence="11">
    <location>
        <begin position="168"/>
        <end position="186"/>
    </location>
</feature>
<evidence type="ECO:0000313" key="15">
    <source>
        <dbReference type="Proteomes" id="UP000238707"/>
    </source>
</evidence>
<dbReference type="CDD" id="cd03251">
    <property type="entry name" value="ABCC_MsbA"/>
    <property type="match status" value="1"/>
</dbReference>
<dbReference type="PANTHER" id="PTHR43394:SF1">
    <property type="entry name" value="ATP-BINDING CASSETTE SUB-FAMILY B MEMBER 10, MITOCHONDRIAL"/>
    <property type="match status" value="1"/>
</dbReference>
<dbReference type="SUPFAM" id="SSF90123">
    <property type="entry name" value="ABC transporter transmembrane region"/>
    <property type="match status" value="1"/>
</dbReference>
<dbReference type="Gene3D" id="3.40.50.300">
    <property type="entry name" value="P-loop containing nucleotide triphosphate hydrolases"/>
    <property type="match status" value="1"/>
</dbReference>
<keyword evidence="7" id="KW-1278">Translocase</keyword>
<dbReference type="InterPro" id="IPR003593">
    <property type="entry name" value="AAA+_ATPase"/>
</dbReference>
<evidence type="ECO:0000256" key="7">
    <source>
        <dbReference type="ARBA" id="ARBA00022967"/>
    </source>
</evidence>
<keyword evidence="2" id="KW-0813">Transport</keyword>
<dbReference type="PROSITE" id="PS50929">
    <property type="entry name" value="ABC_TM1F"/>
    <property type="match status" value="1"/>
</dbReference>
<comment type="subcellular location">
    <subcellularLocation>
        <location evidence="1">Cell membrane</location>
        <topology evidence="1">Multi-pass membrane protein</topology>
    </subcellularLocation>
</comment>
<dbReference type="GO" id="GO:0016887">
    <property type="term" value="F:ATP hydrolysis activity"/>
    <property type="evidence" value="ECO:0007669"/>
    <property type="project" value="InterPro"/>
</dbReference>
<dbReference type="GO" id="GO:0005886">
    <property type="term" value="C:plasma membrane"/>
    <property type="evidence" value="ECO:0007669"/>
    <property type="project" value="UniProtKB-SubCell"/>
</dbReference>
<evidence type="ECO:0000259" key="13">
    <source>
        <dbReference type="PROSITE" id="PS50929"/>
    </source>
</evidence>
<dbReference type="InterPro" id="IPR027417">
    <property type="entry name" value="P-loop_NTPase"/>
</dbReference>
<keyword evidence="15" id="KW-1185">Reference proteome</keyword>
<evidence type="ECO:0000256" key="9">
    <source>
        <dbReference type="ARBA" id="ARBA00023055"/>
    </source>
</evidence>
<keyword evidence="6 14" id="KW-0067">ATP-binding</keyword>
<dbReference type="CDD" id="cd18552">
    <property type="entry name" value="ABC_6TM_MsbA_like"/>
    <property type="match status" value="1"/>
</dbReference>
<evidence type="ECO:0000256" key="5">
    <source>
        <dbReference type="ARBA" id="ARBA00022741"/>
    </source>
</evidence>
<dbReference type="InterPro" id="IPR039421">
    <property type="entry name" value="Type_1_exporter"/>
</dbReference>
<keyword evidence="4 11" id="KW-0812">Transmembrane</keyword>
<dbReference type="AlphaFoldDB" id="A0A2S7VCU7"/>
<feature type="domain" description="ABC transporter" evidence="12">
    <location>
        <begin position="342"/>
        <end position="578"/>
    </location>
</feature>
<keyword evidence="8 11" id="KW-1133">Transmembrane helix</keyword>
<dbReference type="Pfam" id="PF00664">
    <property type="entry name" value="ABC_membrane"/>
    <property type="match status" value="1"/>
</dbReference>
<dbReference type="InterPro" id="IPR011917">
    <property type="entry name" value="ABC_transpr_lipidA"/>
</dbReference>
<dbReference type="SMART" id="SM00382">
    <property type="entry name" value="AAA"/>
    <property type="match status" value="1"/>
</dbReference>
<keyword evidence="9" id="KW-0445">Lipid transport</keyword>
<gene>
    <name evidence="14" type="ORF">BTO10_11535</name>
</gene>
<evidence type="ECO:0000256" key="6">
    <source>
        <dbReference type="ARBA" id="ARBA00022840"/>
    </source>
</evidence>
<accession>A0A2S7VCU7</accession>
<keyword evidence="5" id="KW-0547">Nucleotide-binding</keyword>
<evidence type="ECO:0000256" key="11">
    <source>
        <dbReference type="SAM" id="Phobius"/>
    </source>
</evidence>
<feature type="transmembrane region" description="Helical" evidence="11">
    <location>
        <begin position="22"/>
        <end position="46"/>
    </location>
</feature>
<dbReference type="EMBL" id="MSCI01000002">
    <property type="protein sequence ID" value="PQJ60013.1"/>
    <property type="molecule type" value="Genomic_DNA"/>
</dbReference>
<dbReference type="SUPFAM" id="SSF52540">
    <property type="entry name" value="P-loop containing nucleoside triphosphate hydrolases"/>
    <property type="match status" value="1"/>
</dbReference>
<comment type="caution">
    <text evidence="14">The sequence shown here is derived from an EMBL/GenBank/DDBJ whole genome shotgun (WGS) entry which is preliminary data.</text>
</comment>
<feature type="transmembrane region" description="Helical" evidence="11">
    <location>
        <begin position="244"/>
        <end position="270"/>
    </location>
</feature>
<dbReference type="GO" id="GO:0034040">
    <property type="term" value="F:ATPase-coupled lipid transmembrane transporter activity"/>
    <property type="evidence" value="ECO:0007669"/>
    <property type="project" value="InterPro"/>
</dbReference>
<dbReference type="InterPro" id="IPR036640">
    <property type="entry name" value="ABC1_TM_sf"/>
</dbReference>
<evidence type="ECO:0000256" key="2">
    <source>
        <dbReference type="ARBA" id="ARBA00022448"/>
    </source>
</evidence>
<feature type="domain" description="ABC transmembrane type-1" evidence="13">
    <location>
        <begin position="29"/>
        <end position="310"/>
    </location>
</feature>
<keyword evidence="3" id="KW-1003">Cell membrane</keyword>
<evidence type="ECO:0000256" key="4">
    <source>
        <dbReference type="ARBA" id="ARBA00022692"/>
    </source>
</evidence>
<dbReference type="Pfam" id="PF00005">
    <property type="entry name" value="ABC_tran"/>
    <property type="match status" value="1"/>
</dbReference>
<dbReference type="RefSeq" id="WP_105024610.1">
    <property type="nucleotide sequence ID" value="NZ_MSCI01000002.1"/>
</dbReference>
<dbReference type="InterPro" id="IPR011527">
    <property type="entry name" value="ABC1_TM_dom"/>
</dbReference>
<evidence type="ECO:0000259" key="12">
    <source>
        <dbReference type="PROSITE" id="PS50893"/>
    </source>
</evidence>
<evidence type="ECO:0000256" key="8">
    <source>
        <dbReference type="ARBA" id="ARBA00022989"/>
    </source>
</evidence>
<dbReference type="GO" id="GO:0015421">
    <property type="term" value="F:ABC-type oligopeptide transporter activity"/>
    <property type="evidence" value="ECO:0007669"/>
    <property type="project" value="TreeGrafter"/>
</dbReference>
<dbReference type="PANTHER" id="PTHR43394">
    <property type="entry name" value="ATP-DEPENDENT PERMEASE MDL1, MITOCHONDRIAL"/>
    <property type="match status" value="1"/>
</dbReference>
<keyword evidence="10 11" id="KW-0472">Membrane</keyword>
<organism evidence="14 15">
    <name type="scientific">Vibrio chagasii</name>
    <dbReference type="NCBI Taxonomy" id="170679"/>
    <lineage>
        <taxon>Bacteria</taxon>
        <taxon>Pseudomonadati</taxon>
        <taxon>Pseudomonadota</taxon>
        <taxon>Gammaproteobacteria</taxon>
        <taxon>Vibrionales</taxon>
        <taxon>Vibrionaceae</taxon>
        <taxon>Vibrio</taxon>
    </lineage>
</organism>
<feature type="transmembrane region" description="Helical" evidence="11">
    <location>
        <begin position="66"/>
        <end position="92"/>
    </location>
</feature>
<dbReference type="PROSITE" id="PS00211">
    <property type="entry name" value="ABC_TRANSPORTER_1"/>
    <property type="match status" value="1"/>
</dbReference>
<dbReference type="NCBIfam" id="NF008381">
    <property type="entry name" value="PRK11176.1"/>
    <property type="match status" value="1"/>
</dbReference>
<evidence type="ECO:0000256" key="10">
    <source>
        <dbReference type="ARBA" id="ARBA00023136"/>
    </source>
</evidence>
<name>A0A2S7VCU7_9VIBR</name>
<evidence type="ECO:0000313" key="14">
    <source>
        <dbReference type="EMBL" id="PQJ60013.1"/>
    </source>
</evidence>
<evidence type="ECO:0000256" key="1">
    <source>
        <dbReference type="ARBA" id="ARBA00004651"/>
    </source>
</evidence>
<dbReference type="FunFam" id="3.40.50.300:FF:000140">
    <property type="entry name" value="Lipid A export ATP-binding/permease protein MsbA"/>
    <property type="match status" value="1"/>
</dbReference>
<protein>
    <submittedName>
        <fullName evidence="14">Lipid ABC transporter permease/ATP-binding protein</fullName>
    </submittedName>
</protein>
<sequence length="582" mass="63857">MSTQTDETTWVTFKRLWTYIRLYKAGLGVAVIALILNAVSDTYMISLLKPLLDEGFGSAESDFLRTLPLIIFAMMFIRGVSGFVSTYCLSWVSGNVVMEIRRKIFSHFMHMPVSFFDKEQTGALLSRITYDSEQVSAATSKALVSIVREGASIIGLLTLMFWNSWQLSLVLFAVAPLVAWAISIVSKRFRKISKNMQTSMGHVASSAEQMLKGHKVVLTYGGQDLEKHRFDKVSNQMRQQSMKLVTAQAAANPIIQMIASVAIVVVLVLASVDSIKAELTPGTFTVVFSAMFGLMRPLKALTNVTSEFQRGMAASTTLFGLMDLDTEQNTGTLKPETVGGDVAVKDVTFTYEGAEKPALDNVSFNIPKGKTVALVGRSGSGKSTIANLFTRFYDVDSGSIELDGHDIRDYELKNLREHFALVSQNVHLFNDTVANNIAYAAEEKYSREQIEHAAKLAHASEFIEGMENGIDTVVGENGASLSGGQRQRIAIARALLRDAPVLILDEATSALDTESERAIQSALEELQKDKTVLVIAHRLSTIEQADEILVVDDGQIVERGPHAELIAHDGAYAQLHRIQFSG</sequence>
<dbReference type="NCBIfam" id="TIGR02203">
    <property type="entry name" value="MsbA_lipidA"/>
    <property type="match status" value="1"/>
</dbReference>
<dbReference type="InterPro" id="IPR003439">
    <property type="entry name" value="ABC_transporter-like_ATP-bd"/>
</dbReference>
<dbReference type="GO" id="GO:0005524">
    <property type="term" value="F:ATP binding"/>
    <property type="evidence" value="ECO:0007669"/>
    <property type="project" value="UniProtKB-KW"/>
</dbReference>
<feature type="transmembrane region" description="Helical" evidence="11">
    <location>
        <begin position="142"/>
        <end position="162"/>
    </location>
</feature>